<feature type="non-terminal residue" evidence="2">
    <location>
        <position position="1"/>
    </location>
</feature>
<organism evidence="2">
    <name type="scientific">Phytophthora nicotianae</name>
    <name type="common">Potato buckeye rot agent</name>
    <name type="synonym">Phytophthora parasitica</name>
    <dbReference type="NCBI Taxonomy" id="4792"/>
    <lineage>
        <taxon>Eukaryota</taxon>
        <taxon>Sar</taxon>
        <taxon>Stramenopiles</taxon>
        <taxon>Oomycota</taxon>
        <taxon>Peronosporomycetes</taxon>
        <taxon>Peronosporales</taxon>
        <taxon>Peronosporaceae</taxon>
        <taxon>Phytophthora</taxon>
    </lineage>
</organism>
<protein>
    <submittedName>
        <fullName evidence="2">Uncharacterized protein</fullName>
    </submittedName>
</protein>
<proteinExistence type="predicted"/>
<evidence type="ECO:0000313" key="2">
    <source>
        <dbReference type="EMBL" id="ETM03749.1"/>
    </source>
</evidence>
<gene>
    <name evidence="2" type="ORF">L917_00065</name>
</gene>
<sequence>TPAMEYPPYGMTETPTEAPEGETEETPAETGAPDYDPDTPASVVIDLTTDEPGTVETTTEEPESSYRSRRTLRRN</sequence>
<evidence type="ECO:0000256" key="1">
    <source>
        <dbReference type="SAM" id="MobiDB-lite"/>
    </source>
</evidence>
<dbReference type="EMBL" id="KI677117">
    <property type="protein sequence ID" value="ETM03749.1"/>
    <property type="molecule type" value="Genomic_DNA"/>
</dbReference>
<feature type="region of interest" description="Disordered" evidence="1">
    <location>
        <begin position="1"/>
        <end position="75"/>
    </location>
</feature>
<dbReference type="Proteomes" id="UP000054423">
    <property type="component" value="Unassembled WGS sequence"/>
</dbReference>
<name>W2M1X8_PHYNI</name>
<dbReference type="AlphaFoldDB" id="W2M1X8"/>
<reference evidence="2" key="1">
    <citation type="submission" date="2013-11" db="EMBL/GenBank/DDBJ databases">
        <title>The Genome Sequence of Phytophthora parasitica CHvinca01.</title>
        <authorList>
            <consortium name="The Broad Institute Genomics Platform"/>
            <person name="Russ C."/>
            <person name="Tyler B."/>
            <person name="Panabieres F."/>
            <person name="Shan W."/>
            <person name="Tripathy S."/>
            <person name="Grunwald N."/>
            <person name="Machado M."/>
            <person name="Johnson C.S."/>
            <person name="Arredondo F."/>
            <person name="Hong C."/>
            <person name="Coffey M."/>
            <person name="Young S.K."/>
            <person name="Zeng Q."/>
            <person name="Gargeya S."/>
            <person name="Fitzgerald M."/>
            <person name="Abouelleil A."/>
            <person name="Alvarado L."/>
            <person name="Chapman S.B."/>
            <person name="Gainer-Dewar J."/>
            <person name="Goldberg J."/>
            <person name="Griggs A."/>
            <person name="Gujja S."/>
            <person name="Hansen M."/>
            <person name="Howarth C."/>
            <person name="Imamovic A."/>
            <person name="Ireland A."/>
            <person name="Larimer J."/>
            <person name="McCowan C."/>
            <person name="Murphy C."/>
            <person name="Pearson M."/>
            <person name="Poon T.W."/>
            <person name="Priest M."/>
            <person name="Roberts A."/>
            <person name="Saif S."/>
            <person name="Shea T."/>
            <person name="Sykes S."/>
            <person name="Wortman J."/>
            <person name="Nusbaum C."/>
            <person name="Birren B."/>
        </authorList>
    </citation>
    <scope>NUCLEOTIDE SEQUENCE [LARGE SCALE GENOMIC DNA]</scope>
    <source>
        <strain evidence="2">CHvinca01</strain>
    </source>
</reference>
<accession>W2M1X8</accession>